<dbReference type="InterPro" id="IPR011010">
    <property type="entry name" value="DNA_brk_join_enz"/>
</dbReference>
<dbReference type="InterPro" id="IPR002104">
    <property type="entry name" value="Integrase_catalytic"/>
</dbReference>
<feature type="compositionally biased region" description="Basic and acidic residues" evidence="3">
    <location>
        <begin position="345"/>
        <end position="358"/>
    </location>
</feature>
<dbReference type="GO" id="GO:0015074">
    <property type="term" value="P:DNA integration"/>
    <property type="evidence" value="ECO:0007669"/>
    <property type="project" value="UniProtKB-KW"/>
</dbReference>
<sequence>MDEEFFISKHYQSPFKVGRLRGNWVVTFTNAEGKRSRFKLDAATEGEANIRAYERWEKYWDEYSSKKKFRVATLWTLYLESLEGRPAGKKMASESGAILPFFGELYPADINDELVDKYIKTRFNRKSGKAISDGTLWTELGRLRDALRYAVKKKRLSKDDLPFIKRPGKPAPKDRYLNDQEIGKLLKAAQHVPHLYIAIHLMLATAGRISAVLELEWNRVDFERGTVNLIVVNDKGKKGRACVPMTRALRVILLEAKGFARCSHVVEWNGKPIASIKTAFNDAVKRAELKDVTPHIMRHTAAVRMAEAGCEMRRIAAYLGHTDVRTTERIYAKFHPEHLKKEADAVDLSNHIDEREPLAKPAGKRTPKK</sequence>
<evidence type="ECO:0000313" key="6">
    <source>
        <dbReference type="Proteomes" id="UP001058713"/>
    </source>
</evidence>
<dbReference type="GO" id="GO:0003677">
    <property type="term" value="F:DNA binding"/>
    <property type="evidence" value="ECO:0007669"/>
    <property type="project" value="InterPro"/>
</dbReference>
<organism evidence="5 6">
    <name type="scientific">Leisingera caerulea</name>
    <name type="common">Phaeobacter caeruleus</name>
    <dbReference type="NCBI Taxonomy" id="506591"/>
    <lineage>
        <taxon>Bacteria</taxon>
        <taxon>Pseudomonadati</taxon>
        <taxon>Pseudomonadota</taxon>
        <taxon>Alphaproteobacteria</taxon>
        <taxon>Rhodobacterales</taxon>
        <taxon>Roseobacteraceae</taxon>
        <taxon>Leisingera</taxon>
    </lineage>
</organism>
<dbReference type="Proteomes" id="UP001058713">
    <property type="component" value="Chromosome"/>
</dbReference>
<dbReference type="CDD" id="cd00796">
    <property type="entry name" value="INT_Rci_Hp1_C"/>
    <property type="match status" value="1"/>
</dbReference>
<feature type="region of interest" description="Disordered" evidence="3">
    <location>
        <begin position="345"/>
        <end position="369"/>
    </location>
</feature>
<dbReference type="GO" id="GO:0006310">
    <property type="term" value="P:DNA recombination"/>
    <property type="evidence" value="ECO:0007669"/>
    <property type="project" value="UniProtKB-KW"/>
</dbReference>
<dbReference type="PANTHER" id="PTHR30349:SF64">
    <property type="entry name" value="PROPHAGE INTEGRASE INTD-RELATED"/>
    <property type="match status" value="1"/>
</dbReference>
<dbReference type="RefSeq" id="WP_259970248.1">
    <property type="nucleotide sequence ID" value="NZ_CP081070.1"/>
</dbReference>
<dbReference type="Pfam" id="PF00589">
    <property type="entry name" value="Phage_integrase"/>
    <property type="match status" value="1"/>
</dbReference>
<dbReference type="Gene3D" id="1.10.443.10">
    <property type="entry name" value="Intergrase catalytic core"/>
    <property type="match status" value="1"/>
</dbReference>
<evidence type="ECO:0000259" key="4">
    <source>
        <dbReference type="PROSITE" id="PS51898"/>
    </source>
</evidence>
<protein>
    <submittedName>
        <fullName evidence="5">Site-specific integrase</fullName>
    </submittedName>
</protein>
<evidence type="ECO:0000256" key="1">
    <source>
        <dbReference type="ARBA" id="ARBA00022908"/>
    </source>
</evidence>
<dbReference type="PANTHER" id="PTHR30349">
    <property type="entry name" value="PHAGE INTEGRASE-RELATED"/>
    <property type="match status" value="1"/>
</dbReference>
<keyword evidence="2" id="KW-0233">DNA recombination</keyword>
<proteinExistence type="predicted"/>
<feature type="domain" description="Tyr recombinase" evidence="4">
    <location>
        <begin position="172"/>
        <end position="344"/>
    </location>
</feature>
<accession>A0A9Q9M1A2</accession>
<dbReference type="InterPro" id="IPR013762">
    <property type="entry name" value="Integrase-like_cat_sf"/>
</dbReference>
<dbReference type="AlphaFoldDB" id="A0A9Q9M1A2"/>
<dbReference type="PROSITE" id="PS51898">
    <property type="entry name" value="TYR_RECOMBINASE"/>
    <property type="match status" value="1"/>
</dbReference>
<dbReference type="EMBL" id="CP081070">
    <property type="protein sequence ID" value="UWQ52359.1"/>
    <property type="molecule type" value="Genomic_DNA"/>
</dbReference>
<keyword evidence="1" id="KW-0229">DNA integration</keyword>
<gene>
    <name evidence="5" type="ORF">K3721_09890</name>
</gene>
<dbReference type="InterPro" id="IPR050090">
    <property type="entry name" value="Tyrosine_recombinase_XerCD"/>
</dbReference>
<evidence type="ECO:0000256" key="3">
    <source>
        <dbReference type="SAM" id="MobiDB-lite"/>
    </source>
</evidence>
<name>A0A9Q9M1A2_LEICA</name>
<evidence type="ECO:0000313" key="5">
    <source>
        <dbReference type="EMBL" id="UWQ52359.1"/>
    </source>
</evidence>
<dbReference type="KEGG" id="lcae:K3721_09890"/>
<evidence type="ECO:0000256" key="2">
    <source>
        <dbReference type="ARBA" id="ARBA00023172"/>
    </source>
</evidence>
<reference evidence="5" key="1">
    <citation type="submission" date="2021-08" db="EMBL/GenBank/DDBJ databases">
        <authorList>
            <person name="Nwanade C."/>
            <person name="Wang M."/>
            <person name="Masoudi A."/>
            <person name="Yu Z."/>
            <person name="Liu J."/>
        </authorList>
    </citation>
    <scope>NUCLEOTIDE SEQUENCE</scope>
    <source>
        <strain evidence="5">S122</strain>
    </source>
</reference>
<dbReference type="SUPFAM" id="SSF56349">
    <property type="entry name" value="DNA breaking-rejoining enzymes"/>
    <property type="match status" value="1"/>
</dbReference>